<dbReference type="EMBL" id="VLLB01000001">
    <property type="protein sequence ID" value="TWI69775.1"/>
    <property type="molecule type" value="Genomic_DNA"/>
</dbReference>
<evidence type="ECO:0000313" key="2">
    <source>
        <dbReference type="Proteomes" id="UP000318431"/>
    </source>
</evidence>
<comment type="caution">
    <text evidence="1">The sequence shown here is derived from an EMBL/GenBank/DDBJ whole genome shotgun (WGS) entry which is preliminary data.</text>
</comment>
<organism evidence="1 2">
    <name type="scientific">Pseudoduganella lurida</name>
    <dbReference type="NCBI Taxonomy" id="1036180"/>
    <lineage>
        <taxon>Bacteria</taxon>
        <taxon>Pseudomonadati</taxon>
        <taxon>Pseudomonadota</taxon>
        <taxon>Betaproteobacteria</taxon>
        <taxon>Burkholderiales</taxon>
        <taxon>Oxalobacteraceae</taxon>
        <taxon>Telluria group</taxon>
        <taxon>Pseudoduganella</taxon>
    </lineage>
</organism>
<protein>
    <submittedName>
        <fullName evidence="1">Uncharacterized protein</fullName>
    </submittedName>
</protein>
<name>A0A562RL53_9BURK</name>
<dbReference type="AlphaFoldDB" id="A0A562RL53"/>
<sequence length="149" mass="16406">MHELRKDELTAQKIDTGLIFQRMLGTGDARDYLVAENVPEALIARVLADRPRCRGGVPAELPLPVAAVAEIHVPLSDMSAIPLAVPDSQFYSSAGRRRNVVGAAIVQAAITVRERYGNDRAERMLRREGLPDDVIARVLADDRGLRRAR</sequence>
<dbReference type="OrthoDB" id="8757978at2"/>
<accession>A0A562RL53</accession>
<evidence type="ECO:0000313" key="1">
    <source>
        <dbReference type="EMBL" id="TWI69775.1"/>
    </source>
</evidence>
<gene>
    <name evidence="1" type="ORF">IP91_00848</name>
</gene>
<keyword evidence="2" id="KW-1185">Reference proteome</keyword>
<proteinExistence type="predicted"/>
<reference evidence="1 2" key="1">
    <citation type="journal article" date="2015" name="Stand. Genomic Sci.">
        <title>Genomic Encyclopedia of Bacterial and Archaeal Type Strains, Phase III: the genomes of soil and plant-associated and newly described type strains.</title>
        <authorList>
            <person name="Whitman W.B."/>
            <person name="Woyke T."/>
            <person name="Klenk H.P."/>
            <person name="Zhou Y."/>
            <person name="Lilburn T.G."/>
            <person name="Beck B.J."/>
            <person name="De Vos P."/>
            <person name="Vandamme P."/>
            <person name="Eisen J.A."/>
            <person name="Garrity G."/>
            <person name="Hugenholtz P."/>
            <person name="Kyrpides N.C."/>
        </authorList>
    </citation>
    <scope>NUCLEOTIDE SEQUENCE [LARGE SCALE GENOMIC DNA]</scope>
    <source>
        <strain evidence="1 2">CGMCC 1.10822</strain>
    </source>
</reference>
<dbReference type="RefSeq" id="WP_145647512.1">
    <property type="nucleotide sequence ID" value="NZ_VLLB01000001.1"/>
</dbReference>
<dbReference type="Proteomes" id="UP000318431">
    <property type="component" value="Unassembled WGS sequence"/>
</dbReference>